<name>A0A1Y2NNY8_STRFR</name>
<dbReference type="RefSeq" id="WP_031132916.1">
    <property type="nucleotide sequence ID" value="NZ_ASYR01000050.1"/>
</dbReference>
<comment type="caution">
    <text evidence="2">The sequence shown here is derived from an EMBL/GenBank/DDBJ whole genome shotgun (WGS) entry which is preliminary data.</text>
</comment>
<reference evidence="2 3" key="2">
    <citation type="submission" date="2016-09" db="EMBL/GenBank/DDBJ databases">
        <title>Streptomyces fradiae DSM40063, a candidate organism with high potential of specific P450 cytochromes.</title>
        <authorList>
            <person name="Grumaz C."/>
            <person name="Vainshtein Y."/>
            <person name="Kirstahler P."/>
            <person name="Sohn K."/>
        </authorList>
    </citation>
    <scope>NUCLEOTIDE SEQUENCE [LARGE SCALE GENOMIC DNA]</scope>
    <source>
        <strain evidence="2 3">DSM 40063</strain>
    </source>
</reference>
<dbReference type="EMBL" id="ASYR01000050">
    <property type="protein sequence ID" value="KAF0646569.1"/>
    <property type="molecule type" value="Genomic_DNA"/>
</dbReference>
<protein>
    <submittedName>
        <fullName evidence="2">Uncharacterized protein</fullName>
    </submittedName>
</protein>
<organism evidence="2 3">
    <name type="scientific">Streptomyces fradiae ATCC 10745 = DSM 40063</name>
    <dbReference type="NCBI Taxonomy" id="1319510"/>
    <lineage>
        <taxon>Bacteria</taxon>
        <taxon>Bacillati</taxon>
        <taxon>Actinomycetota</taxon>
        <taxon>Actinomycetes</taxon>
        <taxon>Kitasatosporales</taxon>
        <taxon>Streptomycetaceae</taxon>
        <taxon>Streptomyces</taxon>
    </lineage>
</organism>
<dbReference type="Proteomes" id="UP000194318">
    <property type="component" value="Unassembled WGS sequence"/>
</dbReference>
<evidence type="ECO:0000313" key="4">
    <source>
        <dbReference type="Proteomes" id="UP000731519"/>
    </source>
</evidence>
<reference evidence="1 4" key="1">
    <citation type="submission" date="2013-05" db="EMBL/GenBank/DDBJ databases">
        <title>Genome Sequence of Streptomyces fradiae.</title>
        <authorList>
            <person name="Kirby R."/>
        </authorList>
    </citation>
    <scope>NUCLEOTIDE SEQUENCE [LARGE SCALE GENOMIC DNA]</scope>
    <source>
        <strain evidence="1 4">ATCC 10745</strain>
    </source>
</reference>
<dbReference type="EMBL" id="MIFZ01000331">
    <property type="protein sequence ID" value="OSY49215.1"/>
    <property type="molecule type" value="Genomic_DNA"/>
</dbReference>
<evidence type="ECO:0000313" key="2">
    <source>
        <dbReference type="EMBL" id="OSY49215.1"/>
    </source>
</evidence>
<proteinExistence type="predicted"/>
<evidence type="ECO:0000313" key="1">
    <source>
        <dbReference type="EMBL" id="KAF0646569.1"/>
    </source>
</evidence>
<sequence>MDTTPQSLLTDLARLHLRATASPLPADPAAMGWQMQTAAVTGLAARLLHALAAVDPQQAAALADWYAGPFGEGPHPASHLPWLHRHVARPAGASIDQWLDDAQQRAAQAAARPARTLTPNEHDSAWHAIEGTVGDPDADPGTVLNAVLAALRIQAPTAADEQAASPRRRAA</sequence>
<dbReference type="AlphaFoldDB" id="A0A1Y2NNY8"/>
<dbReference type="Proteomes" id="UP000731519">
    <property type="component" value="Unassembled WGS sequence"/>
</dbReference>
<evidence type="ECO:0000313" key="3">
    <source>
        <dbReference type="Proteomes" id="UP000194318"/>
    </source>
</evidence>
<accession>A0A1Y2NNY8</accession>
<gene>
    <name evidence="2" type="ORF">BG846_05193</name>
    <name evidence="1" type="ORF">K701_27860</name>
</gene>
<keyword evidence="4" id="KW-1185">Reference proteome</keyword>